<dbReference type="Proteomes" id="UP001332243">
    <property type="component" value="Unassembled WGS sequence"/>
</dbReference>
<accession>A0ABU7S3Z3</accession>
<reference evidence="1 2" key="1">
    <citation type="submission" date="2024-01" db="EMBL/GenBank/DDBJ databases">
        <title>Genome insights into Plantactinospora sonchi sp. nov.</title>
        <authorList>
            <person name="Wang L."/>
        </authorList>
    </citation>
    <scope>NUCLEOTIDE SEQUENCE [LARGE SCALE GENOMIC DNA]</scope>
    <source>
        <strain evidence="1 2">NEAU-QY2</strain>
    </source>
</reference>
<name>A0ABU7S3Z3_9ACTN</name>
<dbReference type="EMBL" id="JAZGQK010000038">
    <property type="protein sequence ID" value="MEE6263502.1"/>
    <property type="molecule type" value="Genomic_DNA"/>
</dbReference>
<keyword evidence="2" id="KW-1185">Reference proteome</keyword>
<evidence type="ECO:0000313" key="1">
    <source>
        <dbReference type="EMBL" id="MEE6263502.1"/>
    </source>
</evidence>
<dbReference type="RefSeq" id="WP_331218399.1">
    <property type="nucleotide sequence ID" value="NZ_JAZGQK010000038.1"/>
</dbReference>
<gene>
    <name evidence="1" type="ORF">V1633_33995</name>
</gene>
<proteinExistence type="predicted"/>
<sequence length="195" mass="21572">MLLATVPTFSRVRITGPGPTGRSDDGSPAIGDVVTVWTRRVSDENPFALVELRGVVHGRRGLVWLPEDAEVEVVEPPRYAGRPEDLVTQARPVKAPEGSKGVMKTAEGWPELIWQSDIVFSPVQGWDDPEIAVEVLLCALAVAPDDDPQLRPMLLAALAARYARLQRDPRTYPVARYPWRNRTAPGPDMLEYLRG</sequence>
<comment type="caution">
    <text evidence="1">The sequence shown here is derived from an EMBL/GenBank/DDBJ whole genome shotgun (WGS) entry which is preliminary data.</text>
</comment>
<protein>
    <submittedName>
        <fullName evidence="1">Uncharacterized protein</fullName>
    </submittedName>
</protein>
<organism evidence="1 2">
    <name type="scientific">Plantactinospora sonchi</name>
    <dbReference type="NCBI Taxonomy" id="1544735"/>
    <lineage>
        <taxon>Bacteria</taxon>
        <taxon>Bacillati</taxon>
        <taxon>Actinomycetota</taxon>
        <taxon>Actinomycetes</taxon>
        <taxon>Micromonosporales</taxon>
        <taxon>Micromonosporaceae</taxon>
        <taxon>Plantactinospora</taxon>
    </lineage>
</organism>
<evidence type="ECO:0000313" key="2">
    <source>
        <dbReference type="Proteomes" id="UP001332243"/>
    </source>
</evidence>